<dbReference type="InterPro" id="IPR007492">
    <property type="entry name" value="LytTR_DNA-bd_dom"/>
</dbReference>
<dbReference type="Gene3D" id="2.40.50.1020">
    <property type="entry name" value="LytTr DNA-binding domain"/>
    <property type="match status" value="1"/>
</dbReference>
<feature type="transmembrane region" description="Helical" evidence="1">
    <location>
        <begin position="70"/>
        <end position="91"/>
    </location>
</feature>
<feature type="transmembrane region" description="Helical" evidence="1">
    <location>
        <begin position="103"/>
        <end position="123"/>
    </location>
</feature>
<dbReference type="PROSITE" id="PS50930">
    <property type="entry name" value="HTH_LYTTR"/>
    <property type="match status" value="1"/>
</dbReference>
<evidence type="ECO:0000256" key="1">
    <source>
        <dbReference type="SAM" id="Phobius"/>
    </source>
</evidence>
<proteinExistence type="predicted"/>
<feature type="transmembrane region" description="Helical" evidence="1">
    <location>
        <begin position="40"/>
        <end position="58"/>
    </location>
</feature>
<keyword evidence="4" id="KW-1185">Reference proteome</keyword>
<keyword evidence="1" id="KW-1133">Transmembrane helix</keyword>
<feature type="domain" description="HTH LytTR-type" evidence="2">
    <location>
        <begin position="188"/>
        <end position="272"/>
    </location>
</feature>
<evidence type="ECO:0000259" key="2">
    <source>
        <dbReference type="PROSITE" id="PS50930"/>
    </source>
</evidence>
<dbReference type="GO" id="GO:0003677">
    <property type="term" value="F:DNA binding"/>
    <property type="evidence" value="ECO:0007669"/>
    <property type="project" value="UniProtKB-KW"/>
</dbReference>
<dbReference type="RefSeq" id="WP_379915584.1">
    <property type="nucleotide sequence ID" value="NZ_JBHUDD010000057.1"/>
</dbReference>
<dbReference type="Pfam" id="PF04397">
    <property type="entry name" value="LytTR"/>
    <property type="match status" value="1"/>
</dbReference>
<name>A0ABW4EHA6_9RHOB</name>
<dbReference type="EMBL" id="JBHUDD010000057">
    <property type="protein sequence ID" value="MFD1509931.1"/>
    <property type="molecule type" value="Genomic_DNA"/>
</dbReference>
<keyword evidence="1" id="KW-0472">Membrane</keyword>
<comment type="caution">
    <text evidence="3">The sequence shown here is derived from an EMBL/GenBank/DDBJ whole genome shotgun (WGS) entry which is preliminary data.</text>
</comment>
<sequence length="279" mass="30196">MAAAPPPLKPDYAERRRMFVKSGALQFALRETRAILTRRMVLGGLAVAIVILTLSAPFGTDDTLAPAPRAAYWATVVVLTYTAGVLVNRLFAGNGWGEGAWRIVSVLVTALVATVIVLALNYVTFDRTPLGMHAGWFLTVEILVVAVLVSAGLYVWTRPAPDTGETSPRPPALLDRLPLDRRGPLVAISVQDHYVQVITTRGQDLVLMRLGDAIRETGDVPGLQVHRSHWVALDQVRAARRTGERAVLTMTGGQEIPVSRTYLPAIKDAGLLPKGKDTP</sequence>
<accession>A0ABW4EHA6</accession>
<evidence type="ECO:0000313" key="3">
    <source>
        <dbReference type="EMBL" id="MFD1509931.1"/>
    </source>
</evidence>
<reference evidence="4" key="1">
    <citation type="journal article" date="2019" name="Int. J. Syst. Evol. Microbiol.">
        <title>The Global Catalogue of Microorganisms (GCM) 10K type strain sequencing project: providing services to taxonomists for standard genome sequencing and annotation.</title>
        <authorList>
            <consortium name="The Broad Institute Genomics Platform"/>
            <consortium name="The Broad Institute Genome Sequencing Center for Infectious Disease"/>
            <person name="Wu L."/>
            <person name="Ma J."/>
        </authorList>
    </citation>
    <scope>NUCLEOTIDE SEQUENCE [LARGE SCALE GENOMIC DNA]</scope>
    <source>
        <strain evidence="4">CGMCC 1.12477</strain>
    </source>
</reference>
<protein>
    <submittedName>
        <fullName evidence="3">LytTR family DNA-binding domain-containing protein</fullName>
    </submittedName>
</protein>
<dbReference type="Proteomes" id="UP001597186">
    <property type="component" value="Unassembled WGS sequence"/>
</dbReference>
<organism evidence="3 4">
    <name type="scientific">Lacimonas salitolerans</name>
    <dbReference type="NCBI Taxonomy" id="1323750"/>
    <lineage>
        <taxon>Bacteria</taxon>
        <taxon>Pseudomonadati</taxon>
        <taxon>Pseudomonadota</taxon>
        <taxon>Alphaproteobacteria</taxon>
        <taxon>Rhodobacterales</taxon>
        <taxon>Paracoccaceae</taxon>
        <taxon>Lacimonas</taxon>
    </lineage>
</organism>
<evidence type="ECO:0000313" key="4">
    <source>
        <dbReference type="Proteomes" id="UP001597186"/>
    </source>
</evidence>
<dbReference type="SMART" id="SM00850">
    <property type="entry name" value="LytTR"/>
    <property type="match status" value="1"/>
</dbReference>
<gene>
    <name evidence="3" type="ORF">ACFTOW_11005</name>
</gene>
<keyword evidence="1" id="KW-0812">Transmembrane</keyword>
<feature type="transmembrane region" description="Helical" evidence="1">
    <location>
        <begin position="135"/>
        <end position="156"/>
    </location>
</feature>
<keyword evidence="3" id="KW-0238">DNA-binding</keyword>